<evidence type="ECO:0000256" key="3">
    <source>
        <dbReference type="SAM" id="MobiDB-lite"/>
    </source>
</evidence>
<dbReference type="PANTHER" id="PTHR24161:SF85">
    <property type="entry name" value="PALMITOYLTRANSFERASE HIP14"/>
    <property type="match status" value="1"/>
</dbReference>
<name>L8HEP1_ACACF</name>
<dbReference type="SMART" id="SM00248">
    <property type="entry name" value="ANK"/>
    <property type="match status" value="3"/>
</dbReference>
<dbReference type="InterPro" id="IPR001810">
    <property type="entry name" value="F-box_dom"/>
</dbReference>
<evidence type="ECO:0000313" key="6">
    <source>
        <dbReference type="Proteomes" id="UP000011083"/>
    </source>
</evidence>
<feature type="domain" description="F-box" evidence="4">
    <location>
        <begin position="7"/>
        <end position="54"/>
    </location>
</feature>
<dbReference type="EMBL" id="KB007869">
    <property type="protein sequence ID" value="ELR22881.1"/>
    <property type="molecule type" value="Genomic_DNA"/>
</dbReference>
<dbReference type="PANTHER" id="PTHR24161">
    <property type="entry name" value="ANK_REP_REGION DOMAIN-CONTAINING PROTEIN-RELATED"/>
    <property type="match status" value="1"/>
</dbReference>
<dbReference type="SUPFAM" id="SSF48403">
    <property type="entry name" value="Ankyrin repeat"/>
    <property type="match status" value="1"/>
</dbReference>
<protein>
    <submittedName>
        <fullName evidence="5">F-box domain containing protein</fullName>
    </submittedName>
</protein>
<dbReference type="Gene3D" id="1.25.40.20">
    <property type="entry name" value="Ankyrin repeat-containing domain"/>
    <property type="match status" value="2"/>
</dbReference>
<sequence length="523" mass="57205">MEDKAGVPAGLDLPDEVWVAVFGLLEPIHTAAVTLTCRRWRAVFHSDPPLWRAFHDQLLGGPLVPALLTAPALPLNYPVHFTDSDATSAFGSAAFQTGMGRYRVVGRPFERDRLNRRLRRVEHEAWFGADEWRAALEWKVRRVRKWGVSPEGRLEWAARLGCTRLVATLLRRYWRELSITARASTAVTKALRAAACANDVESVEPTRTSLGRGLEEALMGYAPMLEAARWGNHELIQLLHDHSLTGNSKSEAFPALLVASSLAKLYSLSSSTLGFGFGIRPALTPQQFVVMPDVEARSALFGPEFHKTLAPGELCNALWSAAKEGHNEVIEYLLDCGAEVTSPSPIEAYARLPSTALRPATLMRLITAVPDPNGGLLAEMPILVWEIYTAPGLAPLEGRVAVYRLLEERGADINAICFVPGIGTTSPLRHAVSKSNEEMVEALLKCGADPRRLFGHSCSTDKAQRIDALLAAHRDAGDAASPRGVTSKRKRPSSPTPQAHQTDEPEAPTHQKPKKRAVDDQSC</sequence>
<keyword evidence="6" id="KW-1185">Reference proteome</keyword>
<proteinExistence type="predicted"/>
<dbReference type="KEGG" id="acan:ACA1_397270"/>
<dbReference type="Pfam" id="PF00023">
    <property type="entry name" value="Ank"/>
    <property type="match status" value="2"/>
</dbReference>
<dbReference type="Proteomes" id="UP000011083">
    <property type="component" value="Unassembled WGS sequence"/>
</dbReference>
<dbReference type="InterPro" id="IPR002110">
    <property type="entry name" value="Ankyrin_rpt"/>
</dbReference>
<dbReference type="GeneID" id="14923844"/>
<gene>
    <name evidence="5" type="ORF">ACA1_397270</name>
</gene>
<evidence type="ECO:0000313" key="5">
    <source>
        <dbReference type="EMBL" id="ELR22881.1"/>
    </source>
</evidence>
<dbReference type="AlphaFoldDB" id="L8HEP1"/>
<organism evidence="5 6">
    <name type="scientific">Acanthamoeba castellanii (strain ATCC 30010 / Neff)</name>
    <dbReference type="NCBI Taxonomy" id="1257118"/>
    <lineage>
        <taxon>Eukaryota</taxon>
        <taxon>Amoebozoa</taxon>
        <taxon>Discosea</taxon>
        <taxon>Longamoebia</taxon>
        <taxon>Centramoebida</taxon>
        <taxon>Acanthamoebidae</taxon>
        <taxon>Acanthamoeba</taxon>
    </lineage>
</organism>
<reference evidence="5 6" key="1">
    <citation type="journal article" date="2013" name="Genome Biol.">
        <title>Genome of Acanthamoeba castellanii highlights extensive lateral gene transfer and early evolution of tyrosine kinase signaling.</title>
        <authorList>
            <person name="Clarke M."/>
            <person name="Lohan A.J."/>
            <person name="Liu B."/>
            <person name="Lagkouvardos I."/>
            <person name="Roy S."/>
            <person name="Zafar N."/>
            <person name="Bertelli C."/>
            <person name="Schilde C."/>
            <person name="Kianianmomeni A."/>
            <person name="Burglin T.R."/>
            <person name="Frech C."/>
            <person name="Turcotte B."/>
            <person name="Kopec K.O."/>
            <person name="Synnott J.M."/>
            <person name="Choo C."/>
            <person name="Paponov I."/>
            <person name="Finkler A."/>
            <person name="Soon Heng Tan C."/>
            <person name="Hutchins A.P."/>
            <person name="Weinmeier T."/>
            <person name="Rattei T."/>
            <person name="Chu J.S."/>
            <person name="Gimenez G."/>
            <person name="Irimia M."/>
            <person name="Rigden D.J."/>
            <person name="Fitzpatrick D.A."/>
            <person name="Lorenzo-Morales J."/>
            <person name="Bateman A."/>
            <person name="Chiu C.H."/>
            <person name="Tang P."/>
            <person name="Hegemann P."/>
            <person name="Fromm H."/>
            <person name="Raoult D."/>
            <person name="Greub G."/>
            <person name="Miranda-Saavedra D."/>
            <person name="Chen N."/>
            <person name="Nash P."/>
            <person name="Ginger M.L."/>
            <person name="Horn M."/>
            <person name="Schaap P."/>
            <person name="Caler L."/>
            <person name="Loftus B."/>
        </authorList>
    </citation>
    <scope>NUCLEOTIDE SEQUENCE [LARGE SCALE GENOMIC DNA]</scope>
    <source>
        <strain evidence="5 6">Neff</strain>
    </source>
</reference>
<dbReference type="OrthoDB" id="194358at2759"/>
<accession>L8HEP1</accession>
<feature type="region of interest" description="Disordered" evidence="3">
    <location>
        <begin position="474"/>
        <end position="523"/>
    </location>
</feature>
<dbReference type="SUPFAM" id="SSF81383">
    <property type="entry name" value="F-box domain"/>
    <property type="match status" value="1"/>
</dbReference>
<evidence type="ECO:0000256" key="1">
    <source>
        <dbReference type="ARBA" id="ARBA00022737"/>
    </source>
</evidence>
<dbReference type="SMART" id="SM00256">
    <property type="entry name" value="FBOX"/>
    <property type="match status" value="1"/>
</dbReference>
<dbReference type="InterPro" id="IPR036770">
    <property type="entry name" value="Ankyrin_rpt-contain_sf"/>
</dbReference>
<evidence type="ECO:0000259" key="4">
    <source>
        <dbReference type="PROSITE" id="PS50181"/>
    </source>
</evidence>
<dbReference type="InterPro" id="IPR036047">
    <property type="entry name" value="F-box-like_dom_sf"/>
</dbReference>
<dbReference type="PROSITE" id="PS50181">
    <property type="entry name" value="FBOX"/>
    <property type="match status" value="1"/>
</dbReference>
<dbReference type="RefSeq" id="XP_004351658.1">
    <property type="nucleotide sequence ID" value="XM_004351606.1"/>
</dbReference>
<keyword evidence="2" id="KW-0040">ANK repeat</keyword>
<dbReference type="VEuPathDB" id="AmoebaDB:ACA1_397270"/>
<dbReference type="Gene3D" id="1.20.1280.50">
    <property type="match status" value="1"/>
</dbReference>
<evidence type="ECO:0000256" key="2">
    <source>
        <dbReference type="ARBA" id="ARBA00023043"/>
    </source>
</evidence>
<keyword evidence="1" id="KW-0677">Repeat</keyword>
<dbReference type="Pfam" id="PF12937">
    <property type="entry name" value="F-box-like"/>
    <property type="match status" value="1"/>
</dbReference>